<proteinExistence type="predicted"/>
<keyword evidence="2" id="KW-1185">Reference proteome</keyword>
<dbReference type="EMBL" id="MU273666">
    <property type="protein sequence ID" value="KAI0029604.1"/>
    <property type="molecule type" value="Genomic_DNA"/>
</dbReference>
<organism evidence="1 2">
    <name type="scientific">Vararia minispora EC-137</name>
    <dbReference type="NCBI Taxonomy" id="1314806"/>
    <lineage>
        <taxon>Eukaryota</taxon>
        <taxon>Fungi</taxon>
        <taxon>Dikarya</taxon>
        <taxon>Basidiomycota</taxon>
        <taxon>Agaricomycotina</taxon>
        <taxon>Agaricomycetes</taxon>
        <taxon>Russulales</taxon>
        <taxon>Lachnocladiaceae</taxon>
        <taxon>Vararia</taxon>
    </lineage>
</organism>
<comment type="caution">
    <text evidence="1">The sequence shown here is derived from an EMBL/GenBank/DDBJ whole genome shotgun (WGS) entry which is preliminary data.</text>
</comment>
<protein>
    <submittedName>
        <fullName evidence="1">Uncharacterized protein</fullName>
    </submittedName>
</protein>
<dbReference type="Proteomes" id="UP000814128">
    <property type="component" value="Unassembled WGS sequence"/>
</dbReference>
<accession>A0ACB8QCT4</accession>
<sequence length="408" mass="44804">MTYAQLPTEITCYLTAAQREHLKKSTRKLAKVLGATPMLRVTPALTGSQDDLSVGVQFASVRNHVAALNAASAPTTPTWCTLTGASPGGTTLRRAPQLQFPSTGPCKETGLAALSSPQTLLVRTAPPWATVVTPSSTTARRASFLPATPLSAYNEADPIHMEHERRLLRKRLSKLSRTLGQTVPPVLVVPRRRSVSRQRSVRNHHTLRISLGAVGVDSPRLSASMHTSASMRTASSLDDLQEETPESSSVYEGLPEIWQAVHAHRSTEAFVTAEDESAVSLHDTAPPEAELDKPLRSARPRTRPASMMINSFADLRPQRARSEEPSPRQPAALHEAHEELDAAERARLQEELPSRSGSRIAQIFLRKLNAHEEHEHTIAHRSERRQGWSGEWNAASVQDVIAKLRELK</sequence>
<reference evidence="1" key="1">
    <citation type="submission" date="2021-02" db="EMBL/GenBank/DDBJ databases">
        <authorList>
            <consortium name="DOE Joint Genome Institute"/>
            <person name="Ahrendt S."/>
            <person name="Looney B.P."/>
            <person name="Miyauchi S."/>
            <person name="Morin E."/>
            <person name="Drula E."/>
            <person name="Courty P.E."/>
            <person name="Chicoki N."/>
            <person name="Fauchery L."/>
            <person name="Kohler A."/>
            <person name="Kuo A."/>
            <person name="Labutti K."/>
            <person name="Pangilinan J."/>
            <person name="Lipzen A."/>
            <person name="Riley R."/>
            <person name="Andreopoulos W."/>
            <person name="He G."/>
            <person name="Johnson J."/>
            <person name="Barry K.W."/>
            <person name="Grigoriev I.V."/>
            <person name="Nagy L."/>
            <person name="Hibbett D."/>
            <person name="Henrissat B."/>
            <person name="Matheny P.B."/>
            <person name="Labbe J."/>
            <person name="Martin F."/>
        </authorList>
    </citation>
    <scope>NUCLEOTIDE SEQUENCE</scope>
    <source>
        <strain evidence="1">EC-137</strain>
    </source>
</reference>
<gene>
    <name evidence="1" type="ORF">K488DRAFT_88568</name>
</gene>
<name>A0ACB8QCT4_9AGAM</name>
<reference evidence="1" key="2">
    <citation type="journal article" date="2022" name="New Phytol.">
        <title>Evolutionary transition to the ectomycorrhizal habit in the genomes of a hyperdiverse lineage of mushroom-forming fungi.</title>
        <authorList>
            <person name="Looney B."/>
            <person name="Miyauchi S."/>
            <person name="Morin E."/>
            <person name="Drula E."/>
            <person name="Courty P.E."/>
            <person name="Kohler A."/>
            <person name="Kuo A."/>
            <person name="LaButti K."/>
            <person name="Pangilinan J."/>
            <person name="Lipzen A."/>
            <person name="Riley R."/>
            <person name="Andreopoulos W."/>
            <person name="He G."/>
            <person name="Johnson J."/>
            <person name="Nolan M."/>
            <person name="Tritt A."/>
            <person name="Barry K.W."/>
            <person name="Grigoriev I.V."/>
            <person name="Nagy L.G."/>
            <person name="Hibbett D."/>
            <person name="Henrissat B."/>
            <person name="Matheny P.B."/>
            <person name="Labbe J."/>
            <person name="Martin F.M."/>
        </authorList>
    </citation>
    <scope>NUCLEOTIDE SEQUENCE</scope>
    <source>
        <strain evidence="1">EC-137</strain>
    </source>
</reference>
<evidence type="ECO:0000313" key="2">
    <source>
        <dbReference type="Proteomes" id="UP000814128"/>
    </source>
</evidence>
<evidence type="ECO:0000313" key="1">
    <source>
        <dbReference type="EMBL" id="KAI0029604.1"/>
    </source>
</evidence>